<feature type="binding site" evidence="6">
    <location>
        <position position="203"/>
    </location>
    <ligand>
        <name>ATP</name>
        <dbReference type="ChEBI" id="CHEBI:30616"/>
    </ligand>
</feature>
<feature type="compositionally biased region" description="Polar residues" evidence="7">
    <location>
        <begin position="545"/>
        <end position="554"/>
    </location>
</feature>
<evidence type="ECO:0000256" key="7">
    <source>
        <dbReference type="SAM" id="MobiDB-lite"/>
    </source>
</evidence>
<accession>A0A835W0S5</accession>
<feature type="compositionally biased region" description="Low complexity" evidence="7">
    <location>
        <begin position="736"/>
        <end position="763"/>
    </location>
</feature>
<dbReference type="InterPro" id="IPR000719">
    <property type="entry name" value="Prot_kinase_dom"/>
</dbReference>
<feature type="region of interest" description="Disordered" evidence="7">
    <location>
        <begin position="695"/>
        <end position="876"/>
    </location>
</feature>
<evidence type="ECO:0000259" key="8">
    <source>
        <dbReference type="PROSITE" id="PS50011"/>
    </source>
</evidence>
<feature type="compositionally biased region" description="Polar residues" evidence="7">
    <location>
        <begin position="426"/>
        <end position="443"/>
    </location>
</feature>
<feature type="compositionally biased region" description="Polar residues" evidence="7">
    <location>
        <begin position="376"/>
        <end position="396"/>
    </location>
</feature>
<dbReference type="InterPro" id="IPR030616">
    <property type="entry name" value="Aur-like"/>
</dbReference>
<reference evidence="9" key="1">
    <citation type="journal article" date="2020" name="bioRxiv">
        <title>Comparative genomics of Chlamydomonas.</title>
        <authorList>
            <person name="Craig R.J."/>
            <person name="Hasan A.R."/>
            <person name="Ness R.W."/>
            <person name="Keightley P.D."/>
        </authorList>
    </citation>
    <scope>NUCLEOTIDE SEQUENCE</scope>
    <source>
        <strain evidence="9">SAG 7.73</strain>
    </source>
</reference>
<organism evidence="9 10">
    <name type="scientific">Chlamydomonas incerta</name>
    <dbReference type="NCBI Taxonomy" id="51695"/>
    <lineage>
        <taxon>Eukaryota</taxon>
        <taxon>Viridiplantae</taxon>
        <taxon>Chlorophyta</taxon>
        <taxon>core chlorophytes</taxon>
        <taxon>Chlorophyceae</taxon>
        <taxon>CS clade</taxon>
        <taxon>Chlamydomonadales</taxon>
        <taxon>Chlamydomonadaceae</taxon>
        <taxon>Chlamydomonas</taxon>
    </lineage>
</organism>
<dbReference type="SUPFAM" id="SSF56112">
    <property type="entry name" value="Protein kinase-like (PK-like)"/>
    <property type="match status" value="2"/>
</dbReference>
<evidence type="ECO:0000256" key="2">
    <source>
        <dbReference type="ARBA" id="ARBA00022679"/>
    </source>
</evidence>
<dbReference type="EMBL" id="JAEHOC010000020">
    <property type="protein sequence ID" value="KAG2432988.1"/>
    <property type="molecule type" value="Genomic_DNA"/>
</dbReference>
<dbReference type="OrthoDB" id="10252171at2759"/>
<feature type="region of interest" description="Disordered" evidence="7">
    <location>
        <begin position="902"/>
        <end position="948"/>
    </location>
</feature>
<keyword evidence="3 6" id="KW-0547">Nucleotide-binding</keyword>
<dbReference type="PANTHER" id="PTHR24350">
    <property type="entry name" value="SERINE/THREONINE-PROTEIN KINASE IAL-RELATED"/>
    <property type="match status" value="1"/>
</dbReference>
<feature type="compositionally biased region" description="Low complexity" evidence="7">
    <location>
        <begin position="770"/>
        <end position="785"/>
    </location>
</feature>
<dbReference type="Proteomes" id="UP000650467">
    <property type="component" value="Unassembled WGS sequence"/>
</dbReference>
<feature type="compositionally biased region" description="Low complexity" evidence="7">
    <location>
        <begin position="846"/>
        <end position="871"/>
    </location>
</feature>
<feature type="region of interest" description="Disordered" evidence="7">
    <location>
        <begin position="376"/>
        <end position="485"/>
    </location>
</feature>
<keyword evidence="2" id="KW-0808">Transferase</keyword>
<feature type="compositionally biased region" description="Gly residues" evidence="7">
    <location>
        <begin position="704"/>
        <end position="718"/>
    </location>
</feature>
<dbReference type="SMART" id="SM00220">
    <property type="entry name" value="S_TKc"/>
    <property type="match status" value="1"/>
</dbReference>
<dbReference type="PROSITE" id="PS50011">
    <property type="entry name" value="PROTEIN_KINASE_DOM"/>
    <property type="match status" value="1"/>
</dbReference>
<feature type="domain" description="Protein kinase" evidence="8">
    <location>
        <begin position="174"/>
        <end position="452"/>
    </location>
</feature>
<dbReference type="Gene3D" id="1.10.510.10">
    <property type="entry name" value="Transferase(Phosphotransferase) domain 1"/>
    <property type="match status" value="2"/>
</dbReference>
<evidence type="ECO:0000256" key="3">
    <source>
        <dbReference type="ARBA" id="ARBA00022741"/>
    </source>
</evidence>
<keyword evidence="4" id="KW-0418">Kinase</keyword>
<keyword evidence="5 6" id="KW-0067">ATP-binding</keyword>
<evidence type="ECO:0000313" key="9">
    <source>
        <dbReference type="EMBL" id="KAG2432988.1"/>
    </source>
</evidence>
<evidence type="ECO:0000313" key="10">
    <source>
        <dbReference type="Proteomes" id="UP000650467"/>
    </source>
</evidence>
<feature type="binding site" evidence="6">
    <location>
        <begin position="251"/>
        <end position="253"/>
    </location>
    <ligand>
        <name>ATP</name>
        <dbReference type="ChEBI" id="CHEBI:30616"/>
    </ligand>
</feature>
<dbReference type="Pfam" id="PF00069">
    <property type="entry name" value="Pkinase"/>
    <property type="match status" value="2"/>
</dbReference>
<feature type="region of interest" description="Disordered" evidence="7">
    <location>
        <begin position="96"/>
        <end position="128"/>
    </location>
</feature>
<feature type="compositionally biased region" description="Polar residues" evidence="7">
    <location>
        <begin position="41"/>
        <end position="58"/>
    </location>
</feature>
<name>A0A835W0S5_CHLIN</name>
<dbReference type="GO" id="GO:0005524">
    <property type="term" value="F:ATP binding"/>
    <property type="evidence" value="ECO:0007669"/>
    <property type="project" value="UniProtKB-KW"/>
</dbReference>
<proteinExistence type="predicted"/>
<gene>
    <name evidence="9" type="ORF">HXX76_008716</name>
</gene>
<feature type="compositionally biased region" description="Low complexity" evidence="7">
    <location>
        <begin position="397"/>
        <end position="414"/>
    </location>
</feature>
<dbReference type="InterPro" id="IPR011009">
    <property type="entry name" value="Kinase-like_dom_sf"/>
</dbReference>
<feature type="compositionally biased region" description="Basic and acidic residues" evidence="7">
    <location>
        <begin position="620"/>
        <end position="629"/>
    </location>
</feature>
<keyword evidence="1" id="KW-0723">Serine/threonine-protein kinase</keyword>
<comment type="caution">
    <text evidence="9">The sequence shown here is derived from an EMBL/GenBank/DDBJ whole genome shotgun (WGS) entry which is preliminary data.</text>
</comment>
<feature type="region of interest" description="Disordered" evidence="7">
    <location>
        <begin position="41"/>
        <end position="73"/>
    </location>
</feature>
<evidence type="ECO:0000256" key="4">
    <source>
        <dbReference type="ARBA" id="ARBA00022777"/>
    </source>
</evidence>
<keyword evidence="10" id="KW-1185">Reference proteome</keyword>
<feature type="compositionally biased region" description="Low complexity" evidence="7">
    <location>
        <begin position="602"/>
        <end position="617"/>
    </location>
</feature>
<feature type="region of interest" description="Disordered" evidence="7">
    <location>
        <begin position="1"/>
        <end position="24"/>
    </location>
</feature>
<feature type="binding site" evidence="6">
    <location>
        <position position="184"/>
    </location>
    <ligand>
        <name>ATP</name>
        <dbReference type="ChEBI" id="CHEBI:30616"/>
    </ligand>
</feature>
<evidence type="ECO:0000256" key="6">
    <source>
        <dbReference type="PIRSR" id="PIRSR630616-2"/>
    </source>
</evidence>
<dbReference type="GO" id="GO:0004674">
    <property type="term" value="F:protein serine/threonine kinase activity"/>
    <property type="evidence" value="ECO:0007669"/>
    <property type="project" value="UniProtKB-KW"/>
</dbReference>
<sequence>MADGATIPEAEGGRPSTVGGMSTGRRRRASMLDMFRPSHLLDTSQSVGVPGLNTTDSVDPSAESGLLRSKSSVGRKSRRASVMDFFRNSATGFRSSATGLTDTDGAGSVKSGNRSFKEQGGTSRGRRRSVIDILGHTSKRVFAKLVNQDFLDDDKSEEEVDEGPLWFTALSDFKPLTFKYLTGRYSSAYFACAIKTGEHYILKQFEKDKMSLSDERGVRRALAFAQMLEHQHLVRCCGTWEDEKALYIVEEYATKGDLLQDSMSHPEKYSELFMATKVVKPLLEVLVYLHNINVVHRAIFPEYVMFGREDVLKLGHFTSAVDQRLDPPNERIHFLDYMAPEMLAVQDEPRGPAASPHTGIRHDGAHAHQNKQVRMQGFSNDGSSRGGTQTQLNIPLTSANTTGSGAAGYSSNGALTSPPAAADGSARNSPLMSNAGTRRNIFSNGGADAPWLTGAGGSDAALPPGPERSGASRSGHMSPLGRLRSRQSSSALLAAQGPDPLRAAGALSREASTYGGAASGGVSPLRGRSRMDLSNSDAPWLMPTAESSGRSFSGSPIRRRKSTMDEMSAPWLRPVASSAGGGEEPTEPPSGTGDGMLPAPSPAAADAAPGLQAAASPELGKARPDDPRAPSKLPGSPGSSGDTLERVGSGGRNGGQDEQVPVGDRDRAVASIMGYIPAAERGPSVTASLVGYLSSQPLLPVGNGSSGGGAGGGGGGSRPGSAGKPAVGPSANGSRPSSATMPADAASAAATARPGSATKGSSADGDDAPGKAAGSDGGAAKASGPGPVGESLMQEPSSPVRSNAGDESVTLKRGRTGVLFTTGVSGGDEMLSPPMSPLPEPASGNRSRVQSARSRAASRGASRVASREASATAGTGNMMAGLRTMARNITLRIGQVLVGKGAEGGPGYSGNGEEEGAGGTTARRGGADPSPRQSQAGGGGGQGDASIFVPSNPWEWQEHYNEKVDCWQVGCLVHEILCNSLPFEAEDKLLACALILWADIVSFPDTLSPECHSFMRACLTKNPAERPSAAELLQHPWIVRHAGGEVLKSVRQLREDQNLHHGMGVDGQQLTLVQRMAVAVGLGFMVSAAHHASEQPPDSGGVMGWLKRWTAKVLPLGGDKDEDASKEGEHKFENALHLVQEQHQHDTEAVLGHEVARPKSSDVEAGAAATAARRHSLEAHAGVGTAGAGADTRWGVVL</sequence>
<evidence type="ECO:0000256" key="5">
    <source>
        <dbReference type="ARBA" id="ARBA00022840"/>
    </source>
</evidence>
<feature type="compositionally biased region" description="Low complexity" evidence="7">
    <location>
        <begin position="630"/>
        <end position="641"/>
    </location>
</feature>
<dbReference type="AlphaFoldDB" id="A0A835W0S5"/>
<feature type="region of interest" description="Disordered" evidence="7">
    <location>
        <begin position="513"/>
        <end position="666"/>
    </location>
</feature>
<evidence type="ECO:0000256" key="1">
    <source>
        <dbReference type="ARBA" id="ARBA00022527"/>
    </source>
</evidence>
<protein>
    <recommendedName>
        <fullName evidence="8">Protein kinase domain-containing protein</fullName>
    </recommendedName>
</protein>